<keyword evidence="9" id="KW-0804">Transcription</keyword>
<dbReference type="PROSITE" id="PS50297">
    <property type="entry name" value="ANK_REP_REGION"/>
    <property type="match status" value="2"/>
</dbReference>
<dbReference type="Gene3D" id="1.25.40.20">
    <property type="entry name" value="Ankyrin repeat-containing domain"/>
    <property type="match status" value="1"/>
</dbReference>
<dbReference type="PANTHER" id="PTHR24169:SF21">
    <property type="entry name" value="NUCLEAR FACTOR NF-KAPPA-B P100 SUBUNIT"/>
    <property type="match status" value="1"/>
</dbReference>
<dbReference type="SUPFAM" id="SSF49417">
    <property type="entry name" value="p53-like transcription factors"/>
    <property type="match status" value="1"/>
</dbReference>
<dbReference type="CDD" id="cd01177">
    <property type="entry name" value="IPT_NFkappaB"/>
    <property type="match status" value="1"/>
</dbReference>
<dbReference type="InterPro" id="IPR013783">
    <property type="entry name" value="Ig-like_fold"/>
</dbReference>
<dbReference type="GO" id="GO:0005737">
    <property type="term" value="C:cytoplasm"/>
    <property type="evidence" value="ECO:0007669"/>
    <property type="project" value="UniProtKB-SubCell"/>
</dbReference>
<keyword evidence="6 11" id="KW-0040">ANK repeat</keyword>
<evidence type="ECO:0000256" key="6">
    <source>
        <dbReference type="ARBA" id="ARBA00023043"/>
    </source>
</evidence>
<dbReference type="SUPFAM" id="SSF81296">
    <property type="entry name" value="E set domains"/>
    <property type="match status" value="1"/>
</dbReference>
<accession>A0A4W3IJQ7</accession>
<keyword evidence="15" id="KW-1185">Reference proteome</keyword>
<keyword evidence="8" id="KW-0010">Activator</keyword>
<evidence type="ECO:0000256" key="12">
    <source>
        <dbReference type="SAM" id="MobiDB-lite"/>
    </source>
</evidence>
<dbReference type="Ensembl" id="ENSCMIT00000021462.1">
    <property type="protein sequence ID" value="ENSCMIP00000021079.1"/>
    <property type="gene ID" value="ENSCMIG00000009663.1"/>
</dbReference>
<evidence type="ECO:0000313" key="15">
    <source>
        <dbReference type="Proteomes" id="UP000314986"/>
    </source>
</evidence>
<dbReference type="FunFam" id="2.60.40.10:FF:000046">
    <property type="entry name" value="Nuclear factor NF-kappa-B p105 subunit"/>
    <property type="match status" value="1"/>
</dbReference>
<reference evidence="15" key="3">
    <citation type="journal article" date="2014" name="Nature">
        <title>Elephant shark genome provides unique insights into gnathostome evolution.</title>
        <authorList>
            <consortium name="International Elephant Shark Genome Sequencing Consortium"/>
            <person name="Venkatesh B."/>
            <person name="Lee A.P."/>
            <person name="Ravi V."/>
            <person name="Maurya A.K."/>
            <person name="Lian M.M."/>
            <person name="Swann J.B."/>
            <person name="Ohta Y."/>
            <person name="Flajnik M.F."/>
            <person name="Sutoh Y."/>
            <person name="Kasahara M."/>
            <person name="Hoon S."/>
            <person name="Gangu V."/>
            <person name="Roy S.W."/>
            <person name="Irimia M."/>
            <person name="Korzh V."/>
            <person name="Kondrychyn I."/>
            <person name="Lim Z.W."/>
            <person name="Tay B.H."/>
            <person name="Tohari S."/>
            <person name="Kong K.W."/>
            <person name="Ho S."/>
            <person name="Lorente-Galdos B."/>
            <person name="Quilez J."/>
            <person name="Marques-Bonet T."/>
            <person name="Raney B.J."/>
            <person name="Ingham P.W."/>
            <person name="Tay A."/>
            <person name="Hillier L.W."/>
            <person name="Minx P."/>
            <person name="Boehm T."/>
            <person name="Wilson R.K."/>
            <person name="Brenner S."/>
            <person name="Warren W.C."/>
        </authorList>
    </citation>
    <scope>NUCLEOTIDE SEQUENCE [LARGE SCALE GENOMIC DNA]</scope>
</reference>
<evidence type="ECO:0000259" key="13">
    <source>
        <dbReference type="PROSITE" id="PS50254"/>
    </source>
</evidence>
<dbReference type="SMART" id="SM00248">
    <property type="entry name" value="ANK"/>
    <property type="match status" value="5"/>
</dbReference>
<evidence type="ECO:0000256" key="1">
    <source>
        <dbReference type="ARBA" id="ARBA00004123"/>
    </source>
</evidence>
<organism evidence="14 15">
    <name type="scientific">Callorhinchus milii</name>
    <name type="common">Ghost shark</name>
    <dbReference type="NCBI Taxonomy" id="7868"/>
    <lineage>
        <taxon>Eukaryota</taxon>
        <taxon>Metazoa</taxon>
        <taxon>Chordata</taxon>
        <taxon>Craniata</taxon>
        <taxon>Vertebrata</taxon>
        <taxon>Chondrichthyes</taxon>
        <taxon>Holocephali</taxon>
        <taxon>Chimaeriformes</taxon>
        <taxon>Callorhinchidae</taxon>
        <taxon>Callorhinchus</taxon>
    </lineage>
</organism>
<name>A0A4W3IJQ7_CALMI</name>
<dbReference type="Gene3D" id="2.60.40.340">
    <property type="entry name" value="Rel homology domain (RHD), DNA-binding domain"/>
    <property type="match status" value="1"/>
</dbReference>
<dbReference type="Proteomes" id="UP000314986">
    <property type="component" value="Unassembled WGS sequence"/>
</dbReference>
<dbReference type="InterPro" id="IPR011539">
    <property type="entry name" value="RHD_DNA_bind_dom"/>
</dbReference>
<evidence type="ECO:0000256" key="5">
    <source>
        <dbReference type="ARBA" id="ARBA00023015"/>
    </source>
</evidence>
<protein>
    <submittedName>
        <fullName evidence="14">Nuclear factor NF-kappa-B p100 subunit-like</fullName>
    </submittedName>
</protein>
<dbReference type="InterPro" id="IPR032397">
    <property type="entry name" value="RHD_dimer"/>
</dbReference>
<evidence type="ECO:0000256" key="2">
    <source>
        <dbReference type="ARBA" id="ARBA00004496"/>
    </source>
</evidence>
<feature type="region of interest" description="Disordered" evidence="12">
    <location>
        <begin position="343"/>
        <end position="397"/>
    </location>
</feature>
<dbReference type="InterPro" id="IPR033926">
    <property type="entry name" value="IPT_NFkappaB"/>
</dbReference>
<reference evidence="14" key="5">
    <citation type="submission" date="2025-09" db="UniProtKB">
        <authorList>
            <consortium name="Ensembl"/>
        </authorList>
    </citation>
    <scope>IDENTIFICATION</scope>
</reference>
<dbReference type="PRINTS" id="PR00057">
    <property type="entry name" value="NFKBTNSCPFCT"/>
</dbReference>
<dbReference type="GO" id="GO:0005634">
    <property type="term" value="C:nucleus"/>
    <property type="evidence" value="ECO:0007669"/>
    <property type="project" value="UniProtKB-SubCell"/>
</dbReference>
<evidence type="ECO:0000256" key="4">
    <source>
        <dbReference type="ARBA" id="ARBA00022737"/>
    </source>
</evidence>
<reference evidence="14" key="4">
    <citation type="submission" date="2025-08" db="UniProtKB">
        <authorList>
            <consortium name="Ensembl"/>
        </authorList>
    </citation>
    <scope>IDENTIFICATION</scope>
</reference>
<keyword evidence="7" id="KW-0238">DNA-binding</keyword>
<dbReference type="Pfam" id="PF12796">
    <property type="entry name" value="Ank_2"/>
    <property type="match status" value="1"/>
</dbReference>
<evidence type="ECO:0000256" key="7">
    <source>
        <dbReference type="ARBA" id="ARBA00023125"/>
    </source>
</evidence>
<reference evidence="15" key="2">
    <citation type="journal article" date="2007" name="PLoS Biol.">
        <title>Survey sequencing and comparative analysis of the elephant shark (Callorhinchus milii) genome.</title>
        <authorList>
            <person name="Venkatesh B."/>
            <person name="Kirkness E.F."/>
            <person name="Loh Y.H."/>
            <person name="Halpern A.L."/>
            <person name="Lee A.P."/>
            <person name="Johnson J."/>
            <person name="Dandona N."/>
            <person name="Viswanathan L.D."/>
            <person name="Tay A."/>
            <person name="Venter J.C."/>
            <person name="Strausberg R.L."/>
            <person name="Brenner S."/>
        </authorList>
    </citation>
    <scope>NUCLEOTIDE SEQUENCE [LARGE SCALE GENOMIC DNA]</scope>
</reference>
<feature type="domain" description="RHD" evidence="13">
    <location>
        <begin position="12"/>
        <end position="189"/>
    </location>
</feature>
<dbReference type="InParanoid" id="A0A4W3IJQ7"/>
<feature type="repeat" description="ANK" evidence="11">
    <location>
        <begin position="556"/>
        <end position="588"/>
    </location>
</feature>
<dbReference type="InterPro" id="IPR002110">
    <property type="entry name" value="Ankyrin_rpt"/>
</dbReference>
<dbReference type="Gene3D" id="2.60.40.10">
    <property type="entry name" value="Immunoglobulins"/>
    <property type="match status" value="1"/>
</dbReference>
<dbReference type="InterPro" id="IPR037059">
    <property type="entry name" value="RHD_DNA_bind_dom_sf"/>
</dbReference>
<dbReference type="Pfam" id="PF16179">
    <property type="entry name" value="RHD_dimer"/>
    <property type="match status" value="1"/>
</dbReference>
<evidence type="ECO:0000256" key="11">
    <source>
        <dbReference type="PROSITE-ProRule" id="PRU00023"/>
    </source>
</evidence>
<dbReference type="InterPro" id="IPR002909">
    <property type="entry name" value="IPT_dom"/>
</dbReference>
<evidence type="ECO:0000256" key="10">
    <source>
        <dbReference type="ARBA" id="ARBA00023242"/>
    </source>
</evidence>
<evidence type="ECO:0000256" key="3">
    <source>
        <dbReference type="ARBA" id="ARBA00022490"/>
    </source>
</evidence>
<gene>
    <name evidence="14" type="primary">nfkb2</name>
</gene>
<dbReference type="STRING" id="7868.ENSCMIP00000021079"/>
<dbReference type="PANTHER" id="PTHR24169">
    <property type="entry name" value="NUCLEAR FACTOR NF-KAPPA-B PROTEIN"/>
    <property type="match status" value="1"/>
</dbReference>
<dbReference type="InterPro" id="IPR008967">
    <property type="entry name" value="p53-like_TF_DNA-bd_sf"/>
</dbReference>
<dbReference type="AlphaFoldDB" id="A0A4W3IJQ7"/>
<dbReference type="GeneTree" id="ENSGT00940000164992"/>
<dbReference type="SMART" id="SM00429">
    <property type="entry name" value="IPT"/>
    <property type="match status" value="1"/>
</dbReference>
<feature type="repeat" description="ANK" evidence="11">
    <location>
        <begin position="484"/>
        <end position="516"/>
    </location>
</feature>
<dbReference type="InterPro" id="IPR000451">
    <property type="entry name" value="NFkB/Dor"/>
</dbReference>
<keyword evidence="5" id="KW-0805">Transcription regulation</keyword>
<dbReference type="FunFam" id="2.60.40.340:FF:000004">
    <property type="entry name" value="Nuclear factor NF-kappa-B p105 subunit isoform 1"/>
    <property type="match status" value="1"/>
</dbReference>
<dbReference type="SUPFAM" id="SSF48403">
    <property type="entry name" value="Ankyrin repeat"/>
    <property type="match status" value="1"/>
</dbReference>
<evidence type="ECO:0000256" key="9">
    <source>
        <dbReference type="ARBA" id="ARBA00023163"/>
    </source>
</evidence>
<proteinExistence type="predicted"/>
<reference evidence="15" key="1">
    <citation type="journal article" date="2006" name="Science">
        <title>Ancient noncoding elements conserved in the human genome.</title>
        <authorList>
            <person name="Venkatesh B."/>
            <person name="Kirkness E.F."/>
            <person name="Loh Y.H."/>
            <person name="Halpern A.L."/>
            <person name="Lee A.P."/>
            <person name="Johnson J."/>
            <person name="Dandona N."/>
            <person name="Viswanathan L.D."/>
            <person name="Tay A."/>
            <person name="Venter J.C."/>
            <person name="Strausberg R.L."/>
            <person name="Brenner S."/>
        </authorList>
    </citation>
    <scope>NUCLEOTIDE SEQUENCE [LARGE SCALE GENOMIC DNA]</scope>
</reference>
<dbReference type="Pfam" id="PF00554">
    <property type="entry name" value="RHD_DNA_bind"/>
    <property type="match status" value="1"/>
</dbReference>
<keyword evidence="4" id="KW-0677">Repeat</keyword>
<dbReference type="InterPro" id="IPR030492">
    <property type="entry name" value="RHD_CS"/>
</dbReference>
<dbReference type="InterPro" id="IPR036770">
    <property type="entry name" value="Ankyrin_rpt-contain_sf"/>
</dbReference>
<evidence type="ECO:0000313" key="14">
    <source>
        <dbReference type="Ensembl" id="ENSCMIP00000021079.1"/>
    </source>
</evidence>
<dbReference type="GO" id="GO:0000981">
    <property type="term" value="F:DNA-binding transcription factor activity, RNA polymerase II-specific"/>
    <property type="evidence" value="ECO:0007669"/>
    <property type="project" value="TreeGrafter"/>
</dbReference>
<keyword evidence="3" id="KW-0963">Cytoplasm</keyword>
<dbReference type="PROSITE" id="PS01204">
    <property type="entry name" value="REL_1"/>
    <property type="match status" value="1"/>
</dbReference>
<dbReference type="PROSITE" id="PS50254">
    <property type="entry name" value="REL_2"/>
    <property type="match status" value="1"/>
</dbReference>
<keyword evidence="10" id="KW-0539">Nucleus</keyword>
<sequence>MANCLDYSQSHPDGPSLIITEQPKQRGFRFRYGCEGPSHGGVPGASSEKNRKTYPSVKIINYCGNAKIVVSLVTNNKPHMCHAHSLVGKHCTEEGTCVVSVGPKDMTAQFANLGILHVTKRNVPKVLLRRFLDEKLQQLKKESENLAKTMDLSVVRLQFTAYLPDSTGLYTLELKPVISDPIFDSKAPNASNLRIVRMDKTFGCVTGGEEIYLLCDKVQKEDIQVRFYEGNAESDWEAFGEFGPTDVHRQFAIVFRTPCYRDTNIRKPVSVYVQLRRRLQVECSEPTAFTYCPKFKGKRQYCNVQSGIGWRRIVDLSFIFASGLGYGFGGYLDMYPSNQQYGSQHMAGSHGGGSHLAHQPREQTASGSELPEPGPQEVQASERGNKAATRETQPGLPQGSEYFLRLRALQITERTALALQDYAITGDARMLLAVQRHLTAVQDDNGDTSLHLAIIHQQPLVAQQLLQVIISIPGQNFINAPNNLRQTPLHVGVITQQHSLVDLLLSAGADAAILDRHGNSVLHLALHQEDEAMVRSLVDGLEPHVLKKLLKLPDFNGLYPLHLAVKARSQQLVELLVNKGADSNQADQKSGRTALHLAVEMNCLGSLCTAGAEVDLATFEGNTALHLAAGSVPGCSLRPALNPNRESWPMLWESALPQISWTLKLGGVLQLVVSVLYSSCKREDPDSIPRLGETLAKFPICLVESCSSVVRALALQARDLSSIPGRVKPWASFLTPHRA</sequence>
<dbReference type="GO" id="GO:0000978">
    <property type="term" value="F:RNA polymerase II cis-regulatory region sequence-specific DNA binding"/>
    <property type="evidence" value="ECO:0007669"/>
    <property type="project" value="TreeGrafter"/>
</dbReference>
<comment type="subcellular location">
    <subcellularLocation>
        <location evidence="2">Cytoplasm</location>
    </subcellularLocation>
    <subcellularLocation>
        <location evidence="1">Nucleus</location>
    </subcellularLocation>
</comment>
<dbReference type="InterPro" id="IPR014756">
    <property type="entry name" value="Ig_E-set"/>
</dbReference>
<evidence type="ECO:0000256" key="8">
    <source>
        <dbReference type="ARBA" id="ARBA00023159"/>
    </source>
</evidence>
<dbReference type="PROSITE" id="PS50088">
    <property type="entry name" value="ANK_REPEAT"/>
    <property type="match status" value="2"/>
</dbReference>